<keyword evidence="3" id="KW-1185">Reference proteome</keyword>
<feature type="compositionally biased region" description="Polar residues" evidence="1">
    <location>
        <begin position="47"/>
        <end position="62"/>
    </location>
</feature>
<accession>A0A1C7MF28</accession>
<evidence type="ECO:0000313" key="3">
    <source>
        <dbReference type="Proteomes" id="UP000092993"/>
    </source>
</evidence>
<sequence>MRVEEGQKSLKSSVSSYLGDHEVSCEARSILANDDSGCVHRRIQCSRSKTGSNGIQSPQWETNRMKPVGTPTSAESQNIHAHARSFAINKLEAKAQFLGDGRPELTRTQAKLAKLAT</sequence>
<protein>
    <submittedName>
        <fullName evidence="2">Uncharacterized protein</fullName>
    </submittedName>
</protein>
<gene>
    <name evidence="2" type="ORF">A0H81_06500</name>
</gene>
<name>A0A1C7MF28_GRIFR</name>
<proteinExistence type="predicted"/>
<feature type="region of interest" description="Disordered" evidence="1">
    <location>
        <begin position="47"/>
        <end position="78"/>
    </location>
</feature>
<organism evidence="2 3">
    <name type="scientific">Grifola frondosa</name>
    <name type="common">Maitake</name>
    <name type="synonym">Polyporus frondosus</name>
    <dbReference type="NCBI Taxonomy" id="5627"/>
    <lineage>
        <taxon>Eukaryota</taxon>
        <taxon>Fungi</taxon>
        <taxon>Dikarya</taxon>
        <taxon>Basidiomycota</taxon>
        <taxon>Agaricomycotina</taxon>
        <taxon>Agaricomycetes</taxon>
        <taxon>Polyporales</taxon>
        <taxon>Grifolaceae</taxon>
        <taxon>Grifola</taxon>
    </lineage>
</organism>
<evidence type="ECO:0000313" key="2">
    <source>
        <dbReference type="EMBL" id="OBZ73614.1"/>
    </source>
</evidence>
<comment type="caution">
    <text evidence="2">The sequence shown here is derived from an EMBL/GenBank/DDBJ whole genome shotgun (WGS) entry which is preliminary data.</text>
</comment>
<reference evidence="2 3" key="1">
    <citation type="submission" date="2016-03" db="EMBL/GenBank/DDBJ databases">
        <title>Whole genome sequencing of Grifola frondosa 9006-11.</title>
        <authorList>
            <person name="Min B."/>
            <person name="Park H."/>
            <person name="Kim J.-G."/>
            <person name="Cho H."/>
            <person name="Oh Y.-L."/>
            <person name="Kong W.-S."/>
            <person name="Choi I.-G."/>
        </authorList>
    </citation>
    <scope>NUCLEOTIDE SEQUENCE [LARGE SCALE GENOMIC DNA]</scope>
    <source>
        <strain evidence="2 3">9006-11</strain>
    </source>
</reference>
<dbReference type="Proteomes" id="UP000092993">
    <property type="component" value="Unassembled WGS sequence"/>
</dbReference>
<evidence type="ECO:0000256" key="1">
    <source>
        <dbReference type="SAM" id="MobiDB-lite"/>
    </source>
</evidence>
<dbReference type="AlphaFoldDB" id="A0A1C7MF28"/>
<dbReference type="EMBL" id="LUGG01000006">
    <property type="protein sequence ID" value="OBZ73614.1"/>
    <property type="molecule type" value="Genomic_DNA"/>
</dbReference>